<comment type="pathway">
    <text evidence="4">Protein modification; protein ubiquitination.</text>
</comment>
<comment type="catalytic activity">
    <reaction evidence="4">
        <text>S-ubiquitinyl-[E2 ubiquitin-conjugating enzyme]-L-cysteine + [acceptor protein]-L-lysine = [E2 ubiquitin-conjugating enzyme]-L-cysteine + N(6)-ubiquitinyl-[acceptor protein]-L-lysine.</text>
        <dbReference type="EC" id="2.3.2.26"/>
    </reaction>
</comment>
<dbReference type="Pfam" id="PF00632">
    <property type="entry name" value="HECT"/>
    <property type="match status" value="1"/>
</dbReference>
<dbReference type="GO" id="GO:0009966">
    <property type="term" value="P:regulation of signal transduction"/>
    <property type="evidence" value="ECO:0007669"/>
    <property type="project" value="UniProtKB-ARBA"/>
</dbReference>
<evidence type="ECO:0000256" key="4">
    <source>
        <dbReference type="RuleBase" id="RU369009"/>
    </source>
</evidence>
<dbReference type="EC" id="2.3.2.26" evidence="4"/>
<feature type="compositionally biased region" description="Low complexity" evidence="5">
    <location>
        <begin position="350"/>
        <end position="362"/>
    </location>
</feature>
<accession>A0A6G1SN08</accession>
<feature type="compositionally biased region" description="Low complexity" evidence="5">
    <location>
        <begin position="319"/>
        <end position="343"/>
    </location>
</feature>
<dbReference type="GO" id="GO:0006974">
    <property type="term" value="P:DNA damage response"/>
    <property type="evidence" value="ECO:0007669"/>
    <property type="project" value="TreeGrafter"/>
</dbReference>
<evidence type="ECO:0000256" key="2">
    <source>
        <dbReference type="ARBA" id="ARBA00022786"/>
    </source>
</evidence>
<feature type="region of interest" description="Disordered" evidence="5">
    <location>
        <begin position="1"/>
        <end position="34"/>
    </location>
</feature>
<feature type="active site" description="Glycyl thioester intermediate" evidence="3">
    <location>
        <position position="710"/>
    </location>
</feature>
<dbReference type="InterPro" id="IPR000569">
    <property type="entry name" value="HECT_dom"/>
</dbReference>
<dbReference type="AlphaFoldDB" id="A0A6G1SN08"/>
<evidence type="ECO:0000256" key="3">
    <source>
        <dbReference type="PROSITE-ProRule" id="PRU00104"/>
    </source>
</evidence>
<feature type="domain" description="HECT" evidence="6">
    <location>
        <begin position="405"/>
        <end position="743"/>
    </location>
</feature>
<feature type="compositionally biased region" description="Low complexity" evidence="5">
    <location>
        <begin position="1"/>
        <end position="32"/>
    </location>
</feature>
<dbReference type="Gene3D" id="3.90.1750.10">
    <property type="entry name" value="Hect, E3 ligase catalytic domains"/>
    <property type="match status" value="2"/>
</dbReference>
<organism evidence="7">
    <name type="scientific">Aceria tosichella</name>
    <name type="common">wheat curl mite</name>
    <dbReference type="NCBI Taxonomy" id="561515"/>
    <lineage>
        <taxon>Eukaryota</taxon>
        <taxon>Metazoa</taxon>
        <taxon>Ecdysozoa</taxon>
        <taxon>Arthropoda</taxon>
        <taxon>Chelicerata</taxon>
        <taxon>Arachnida</taxon>
        <taxon>Acari</taxon>
        <taxon>Acariformes</taxon>
        <taxon>Trombidiformes</taxon>
        <taxon>Prostigmata</taxon>
        <taxon>Eupodina</taxon>
        <taxon>Eriophyoidea</taxon>
        <taxon>Eriophyidae</taxon>
        <taxon>Eriophyinae</taxon>
        <taxon>Aceriini</taxon>
        <taxon>Aceria</taxon>
    </lineage>
</organism>
<dbReference type="EMBL" id="GGYP01006796">
    <property type="protein sequence ID" value="MDE51567.1"/>
    <property type="molecule type" value="Transcribed_RNA"/>
</dbReference>
<dbReference type="GO" id="GO:0043161">
    <property type="term" value="P:proteasome-mediated ubiquitin-dependent protein catabolic process"/>
    <property type="evidence" value="ECO:0007669"/>
    <property type="project" value="TreeGrafter"/>
</dbReference>
<comment type="similarity">
    <text evidence="4">Belongs to the UPL family. K-HECT subfamily.</text>
</comment>
<evidence type="ECO:0000313" key="7">
    <source>
        <dbReference type="EMBL" id="MDE51567.1"/>
    </source>
</evidence>
<proteinExistence type="inferred from homology"/>
<dbReference type="Gene3D" id="3.30.2410.10">
    <property type="entry name" value="Hect, E3 ligase catalytic domain"/>
    <property type="match status" value="1"/>
</dbReference>
<dbReference type="UniPathway" id="UPA00143"/>
<protein>
    <recommendedName>
        <fullName evidence="4">E3 ubiquitin-protein ligase</fullName>
        <ecNumber evidence="4">2.3.2.26</ecNumber>
    </recommendedName>
</protein>
<dbReference type="GO" id="GO:0016607">
    <property type="term" value="C:nuclear speck"/>
    <property type="evidence" value="ECO:0007669"/>
    <property type="project" value="TreeGrafter"/>
</dbReference>
<dbReference type="PROSITE" id="PS50237">
    <property type="entry name" value="HECT"/>
    <property type="match status" value="1"/>
</dbReference>
<feature type="compositionally biased region" description="Pro residues" evidence="5">
    <location>
        <begin position="363"/>
        <end position="374"/>
    </location>
</feature>
<sequence>MNTDQQQQQQQQATTSGRRYNTRNSSSSLYSSHYHRSPVVRKKVDDLWTEGKVPPVACPLDPYLSPKLPQSVTLKDPSMEIIVLLRAIFGLNRHWSWFYRDGISFNTHQVISNTEFINTKLAAKATRQLQDPLVIMTGNLPNWLPQLAYACPFLIPFDTRQLLFYVTSFDRDRALQRLLDTTPELNNSEERVALRLDRRKKTVNREDLFRQAEIILNELTNSKSVLEIQYENEVGTGLGPTLEFYALVSREMQSADLEMWRGEAVPASQSLLPPDSQSNIKEQASTSIISSDNLHEEDWKKSDNLVCMEDGSRPESLRNSSSANNNNVYTSKSGSTKISRSSGQNKSNKVPPAQMSMPVMQPAQPPPPPPPPSEPAKKYMYSSNGLFPMPLARNTKLGNVSRIRNRYKLLGKFLAKALMDSRMIDINFSLPFYKWLLSQEASLDLADMAYIDPTMSRTLFHMHRIAQLYNIKMAHKAKGSSSGGSSSSHETKVTTAKSMDKLRRQQVGCHQSNQATNISDDIFGNISPEVLTLDGCPIEDLNLDFTLPGYSSIELKKGGKYIQTKLDNLDQYVKLLRHWTLSEGVRRQMEAFKAGFESIVPLHHLRIFYPEELDALFCGTGYQPWDVRMLMDSCKTDHGFTHESIQIKYLFEILSSFKADEQRKFLQFITGSPRLPYGGLKSLSPPLTIVRKTLEPGQNPDHFLPSVMTCVNYLKLPEYSSSEIMREKLKISGEEGGNSFHLS</sequence>
<dbReference type="SMART" id="SM00119">
    <property type="entry name" value="HECTc"/>
    <property type="match status" value="1"/>
</dbReference>
<dbReference type="GO" id="GO:0000209">
    <property type="term" value="P:protein polyubiquitination"/>
    <property type="evidence" value="ECO:0007669"/>
    <property type="project" value="TreeGrafter"/>
</dbReference>
<dbReference type="PANTHER" id="PTHR45670:SF13">
    <property type="entry name" value="E3 UBIQUITIN-PROTEIN LIGASE TRIP12"/>
    <property type="match status" value="1"/>
</dbReference>
<feature type="region of interest" description="Disordered" evidence="5">
    <location>
        <begin position="310"/>
        <end position="377"/>
    </location>
</feature>
<evidence type="ECO:0000256" key="5">
    <source>
        <dbReference type="SAM" id="MobiDB-lite"/>
    </source>
</evidence>
<comment type="function">
    <text evidence="4">E3 ubiquitin-protein ligase which accepts ubiquitin from an E2 ubiquitin-conjugating enzyme in the form of a thioester and then directly transfers the ubiquitin to targeted substrates.</text>
</comment>
<keyword evidence="1 4" id="KW-0808">Transferase</keyword>
<gene>
    <name evidence="7" type="primary">TRIP12_1</name>
    <name evidence="7" type="ORF">g.10813</name>
</gene>
<dbReference type="FunFam" id="3.30.2410.10:FF:000005">
    <property type="entry name" value="E3 ubiquitin-protein ligase TRIP12 isoform X1"/>
    <property type="match status" value="1"/>
</dbReference>
<keyword evidence="2 3" id="KW-0833">Ubl conjugation pathway</keyword>
<dbReference type="InterPro" id="IPR045322">
    <property type="entry name" value="HECTD1/TRIP12-like"/>
</dbReference>
<dbReference type="PANTHER" id="PTHR45670">
    <property type="entry name" value="E3 UBIQUITIN-PROTEIN LIGASE TRIP12"/>
    <property type="match status" value="1"/>
</dbReference>
<dbReference type="InterPro" id="IPR035983">
    <property type="entry name" value="Hect_E3_ubiquitin_ligase"/>
</dbReference>
<evidence type="ECO:0000259" key="6">
    <source>
        <dbReference type="PROSITE" id="PS50237"/>
    </source>
</evidence>
<evidence type="ECO:0000256" key="1">
    <source>
        <dbReference type="ARBA" id="ARBA00022679"/>
    </source>
</evidence>
<name>A0A6G1SN08_9ACAR</name>
<reference evidence="7" key="1">
    <citation type="submission" date="2018-10" db="EMBL/GenBank/DDBJ databases">
        <title>Transcriptome assembly of Aceria tosichella (Wheat curl mite) Type 2.</title>
        <authorList>
            <person name="Scully E.D."/>
            <person name="Geib S.M."/>
            <person name="Palmer N.A."/>
            <person name="Gupta A.K."/>
            <person name="Sarath G."/>
            <person name="Tatineni S."/>
        </authorList>
    </citation>
    <scope>NUCLEOTIDE SEQUENCE</scope>
    <source>
        <strain evidence="7">LincolnNE</strain>
    </source>
</reference>
<dbReference type="SUPFAM" id="SSF56204">
    <property type="entry name" value="Hect, E3 ligase catalytic domain"/>
    <property type="match status" value="1"/>
</dbReference>
<dbReference type="GO" id="GO:0061630">
    <property type="term" value="F:ubiquitin protein ligase activity"/>
    <property type="evidence" value="ECO:0007669"/>
    <property type="project" value="UniProtKB-UniRule"/>
</dbReference>